<dbReference type="EMBL" id="CM045770">
    <property type="protein sequence ID" value="KAI7992876.1"/>
    <property type="molecule type" value="Genomic_DNA"/>
</dbReference>
<protein>
    <submittedName>
        <fullName evidence="1">Uncharacterized protein</fullName>
    </submittedName>
</protein>
<evidence type="ECO:0000313" key="1">
    <source>
        <dbReference type="EMBL" id="KAI7992876.1"/>
    </source>
</evidence>
<sequence length="104" mass="10623">MNYEVVKEGREGLEDDPFKASPMRTGSGGAGGGCRGGGGDGGSEVEDEVGGSWVGVGVGVGMVAREVVIEAEIAVALLLLEPTTIKMEEGDEDANSHNISDEID</sequence>
<gene>
    <name evidence="1" type="ORF">LOK49_LG12G02161</name>
</gene>
<name>A0ACC0FVQ2_9ERIC</name>
<evidence type="ECO:0000313" key="2">
    <source>
        <dbReference type="Proteomes" id="UP001060215"/>
    </source>
</evidence>
<dbReference type="Proteomes" id="UP001060215">
    <property type="component" value="Chromosome 13"/>
</dbReference>
<reference evidence="1 2" key="1">
    <citation type="journal article" date="2022" name="Plant J.">
        <title>Chromosome-level genome of Camellia lanceoleosa provides a valuable resource for understanding genome evolution and self-incompatibility.</title>
        <authorList>
            <person name="Gong W."/>
            <person name="Xiao S."/>
            <person name="Wang L."/>
            <person name="Liao Z."/>
            <person name="Chang Y."/>
            <person name="Mo W."/>
            <person name="Hu G."/>
            <person name="Li W."/>
            <person name="Zhao G."/>
            <person name="Zhu H."/>
            <person name="Hu X."/>
            <person name="Ji K."/>
            <person name="Xiang X."/>
            <person name="Song Q."/>
            <person name="Yuan D."/>
            <person name="Jin S."/>
            <person name="Zhang L."/>
        </authorList>
    </citation>
    <scope>NUCLEOTIDE SEQUENCE [LARGE SCALE GENOMIC DNA]</scope>
    <source>
        <strain evidence="1">SQ_2022a</strain>
    </source>
</reference>
<accession>A0ACC0FVQ2</accession>
<comment type="caution">
    <text evidence="1">The sequence shown here is derived from an EMBL/GenBank/DDBJ whole genome shotgun (WGS) entry which is preliminary data.</text>
</comment>
<keyword evidence="2" id="KW-1185">Reference proteome</keyword>
<organism evidence="1 2">
    <name type="scientific">Camellia lanceoleosa</name>
    <dbReference type="NCBI Taxonomy" id="1840588"/>
    <lineage>
        <taxon>Eukaryota</taxon>
        <taxon>Viridiplantae</taxon>
        <taxon>Streptophyta</taxon>
        <taxon>Embryophyta</taxon>
        <taxon>Tracheophyta</taxon>
        <taxon>Spermatophyta</taxon>
        <taxon>Magnoliopsida</taxon>
        <taxon>eudicotyledons</taxon>
        <taxon>Gunneridae</taxon>
        <taxon>Pentapetalae</taxon>
        <taxon>asterids</taxon>
        <taxon>Ericales</taxon>
        <taxon>Theaceae</taxon>
        <taxon>Camellia</taxon>
    </lineage>
</organism>
<proteinExistence type="predicted"/>